<accession>W2LJ68</accession>
<gene>
    <name evidence="1" type="ORF">L917_05248</name>
</gene>
<evidence type="ECO:0000313" key="1">
    <source>
        <dbReference type="EMBL" id="ETL97497.1"/>
    </source>
</evidence>
<proteinExistence type="predicted"/>
<dbReference type="EMBL" id="KI678705">
    <property type="protein sequence ID" value="ETL97497.1"/>
    <property type="molecule type" value="Genomic_DNA"/>
</dbReference>
<sequence length="36" mass="4141">MDQNSVCVNMNPPSTIEYDPRLFSGFDILLRLRGKL</sequence>
<reference evidence="1" key="1">
    <citation type="submission" date="2013-11" db="EMBL/GenBank/DDBJ databases">
        <title>The Genome Sequence of Phytophthora parasitica CHvinca01.</title>
        <authorList>
            <consortium name="The Broad Institute Genomics Platform"/>
            <person name="Russ C."/>
            <person name="Tyler B."/>
            <person name="Panabieres F."/>
            <person name="Shan W."/>
            <person name="Tripathy S."/>
            <person name="Grunwald N."/>
            <person name="Machado M."/>
            <person name="Johnson C.S."/>
            <person name="Arredondo F."/>
            <person name="Hong C."/>
            <person name="Coffey M."/>
            <person name="Young S.K."/>
            <person name="Zeng Q."/>
            <person name="Gargeya S."/>
            <person name="Fitzgerald M."/>
            <person name="Abouelleil A."/>
            <person name="Alvarado L."/>
            <person name="Chapman S.B."/>
            <person name="Gainer-Dewar J."/>
            <person name="Goldberg J."/>
            <person name="Griggs A."/>
            <person name="Gujja S."/>
            <person name="Hansen M."/>
            <person name="Howarth C."/>
            <person name="Imamovic A."/>
            <person name="Ireland A."/>
            <person name="Larimer J."/>
            <person name="McCowan C."/>
            <person name="Murphy C."/>
            <person name="Pearson M."/>
            <person name="Poon T.W."/>
            <person name="Priest M."/>
            <person name="Roberts A."/>
            <person name="Saif S."/>
            <person name="Shea T."/>
            <person name="Sykes S."/>
            <person name="Wortman J."/>
            <person name="Nusbaum C."/>
            <person name="Birren B."/>
        </authorList>
    </citation>
    <scope>NUCLEOTIDE SEQUENCE [LARGE SCALE GENOMIC DNA]</scope>
    <source>
        <strain evidence="1">CHvinca01</strain>
    </source>
</reference>
<dbReference type="Proteomes" id="UP000054423">
    <property type="component" value="Unassembled WGS sequence"/>
</dbReference>
<dbReference type="AlphaFoldDB" id="W2LJ68"/>
<organism evidence="1">
    <name type="scientific">Phytophthora nicotianae</name>
    <name type="common">Potato buckeye rot agent</name>
    <name type="synonym">Phytophthora parasitica</name>
    <dbReference type="NCBI Taxonomy" id="4792"/>
    <lineage>
        <taxon>Eukaryota</taxon>
        <taxon>Sar</taxon>
        <taxon>Stramenopiles</taxon>
        <taxon>Oomycota</taxon>
        <taxon>Peronosporomycetes</taxon>
        <taxon>Peronosporales</taxon>
        <taxon>Peronosporaceae</taxon>
        <taxon>Phytophthora</taxon>
    </lineage>
</organism>
<protein>
    <submittedName>
        <fullName evidence="1">Uncharacterized protein</fullName>
    </submittedName>
</protein>
<name>W2LJ68_PHYNI</name>